<evidence type="ECO:0000259" key="9">
    <source>
        <dbReference type="Pfam" id="PF00962"/>
    </source>
</evidence>
<dbReference type="STRING" id="53468.A0A0R3U783"/>
<dbReference type="EMBL" id="UXSR01000471">
    <property type="protein sequence ID" value="VDD76675.1"/>
    <property type="molecule type" value="Genomic_DNA"/>
</dbReference>
<evidence type="ECO:0000313" key="11">
    <source>
        <dbReference type="Proteomes" id="UP000267029"/>
    </source>
</evidence>
<evidence type="ECO:0000256" key="3">
    <source>
        <dbReference type="ARBA" id="ARBA00006676"/>
    </source>
</evidence>
<dbReference type="PANTHER" id="PTHR11409:SF43">
    <property type="entry name" value="ADENOSINE DEAMINASE"/>
    <property type="match status" value="1"/>
</dbReference>
<dbReference type="EC" id="3.5.4.4" evidence="4"/>
<reference evidence="10 11" key="1">
    <citation type="submission" date="2018-10" db="EMBL/GenBank/DDBJ databases">
        <authorList>
            <consortium name="Pathogen Informatics"/>
        </authorList>
    </citation>
    <scope>NUCLEOTIDE SEQUENCE [LARGE SCALE GENOMIC DNA]</scope>
</reference>
<proteinExistence type="inferred from homology"/>
<dbReference type="AlphaFoldDB" id="A0A0R3U783"/>
<dbReference type="GO" id="GO:0046872">
    <property type="term" value="F:metal ion binding"/>
    <property type="evidence" value="ECO:0007669"/>
    <property type="project" value="UniProtKB-KW"/>
</dbReference>
<keyword evidence="11" id="KW-1185">Reference proteome</keyword>
<dbReference type="GO" id="GO:0046103">
    <property type="term" value="P:inosine biosynthetic process"/>
    <property type="evidence" value="ECO:0007669"/>
    <property type="project" value="TreeGrafter"/>
</dbReference>
<sequence>MDRNLRVAPSKSLIDRPGHLIPKVLECDDKGCTGTNTDNRIKNALREAKACGLHCLVHAGENGSAASVSEAVYDMFAERIGHGYHILDNASIYSDMKSKNVHFEVCPLSSRLTGSVSCDWSQHPVHYFIRDGINFSISTDDPTVTGQWLIEEEKMLLTKVGLTAEQLKAANLRAAKACFLGGEDKEDLLRHICARRDSANICA</sequence>
<evidence type="ECO:0000256" key="7">
    <source>
        <dbReference type="ARBA" id="ARBA00022801"/>
    </source>
</evidence>
<dbReference type="GO" id="GO:0009897">
    <property type="term" value="C:external side of plasma membrane"/>
    <property type="evidence" value="ECO:0007669"/>
    <property type="project" value="TreeGrafter"/>
</dbReference>
<dbReference type="GO" id="GO:0005829">
    <property type="term" value="C:cytosol"/>
    <property type="evidence" value="ECO:0007669"/>
    <property type="project" value="TreeGrafter"/>
</dbReference>
<evidence type="ECO:0000256" key="2">
    <source>
        <dbReference type="ARBA" id="ARBA00004296"/>
    </source>
</evidence>
<feature type="domain" description="Adenosine deaminase" evidence="9">
    <location>
        <begin position="42"/>
        <end position="192"/>
    </location>
</feature>
<keyword evidence="6" id="KW-0479">Metal-binding</keyword>
<evidence type="ECO:0000256" key="8">
    <source>
        <dbReference type="ARBA" id="ARBA00022833"/>
    </source>
</evidence>
<gene>
    <name evidence="10" type="ORF">MCOS_LOCUS2678</name>
</gene>
<dbReference type="Pfam" id="PF00962">
    <property type="entry name" value="A_deaminase"/>
    <property type="match status" value="1"/>
</dbReference>
<comment type="cofactor">
    <cofactor evidence="1">
        <name>Zn(2+)</name>
        <dbReference type="ChEBI" id="CHEBI:29105"/>
    </cofactor>
</comment>
<dbReference type="GO" id="GO:0043103">
    <property type="term" value="P:hypoxanthine salvage"/>
    <property type="evidence" value="ECO:0007669"/>
    <property type="project" value="TreeGrafter"/>
</dbReference>
<dbReference type="InterPro" id="IPR006330">
    <property type="entry name" value="Ado/ade_deaminase"/>
</dbReference>
<dbReference type="GO" id="GO:0004000">
    <property type="term" value="F:adenosine deaminase activity"/>
    <property type="evidence" value="ECO:0007669"/>
    <property type="project" value="UniProtKB-ARBA"/>
</dbReference>
<comment type="similarity">
    <text evidence="3">Belongs to the metallo-dependent hydrolases superfamily. Adenosine and AMP deaminases family.</text>
</comment>
<dbReference type="OrthoDB" id="272271at2759"/>
<evidence type="ECO:0000256" key="5">
    <source>
        <dbReference type="ARBA" id="ARBA00018099"/>
    </source>
</evidence>
<keyword evidence="8" id="KW-0862">Zinc</keyword>
<comment type="subcellular location">
    <subcellularLocation>
        <location evidence="2">Cell membrane</location>
        <topology evidence="2">Peripheral membrane protein</topology>
        <orientation evidence="2">Extracellular side</orientation>
    </subcellularLocation>
</comment>
<dbReference type="PROSITE" id="PS00485">
    <property type="entry name" value="A_DEAMINASE"/>
    <property type="match status" value="1"/>
</dbReference>
<dbReference type="InterPro" id="IPR001365">
    <property type="entry name" value="A_deaminase_dom"/>
</dbReference>
<evidence type="ECO:0000256" key="4">
    <source>
        <dbReference type="ARBA" id="ARBA00012784"/>
    </source>
</evidence>
<keyword evidence="7" id="KW-0378">Hydrolase</keyword>
<evidence type="ECO:0000256" key="6">
    <source>
        <dbReference type="ARBA" id="ARBA00022723"/>
    </source>
</evidence>
<protein>
    <recommendedName>
        <fullName evidence="5">Adenosine deaminase</fullName>
        <ecNumber evidence="4">3.5.4.4</ecNumber>
    </recommendedName>
</protein>
<dbReference type="GO" id="GO:0009168">
    <property type="term" value="P:purine ribonucleoside monophosphate biosynthetic process"/>
    <property type="evidence" value="ECO:0007669"/>
    <property type="project" value="InterPro"/>
</dbReference>
<dbReference type="GO" id="GO:0006154">
    <property type="term" value="P:adenosine catabolic process"/>
    <property type="evidence" value="ECO:0007669"/>
    <property type="project" value="TreeGrafter"/>
</dbReference>
<dbReference type="Gene3D" id="3.20.20.140">
    <property type="entry name" value="Metal-dependent hydrolases"/>
    <property type="match status" value="1"/>
</dbReference>
<dbReference type="InterPro" id="IPR006650">
    <property type="entry name" value="A/AMP_deam_AS"/>
</dbReference>
<accession>A0A0R3U783</accession>
<dbReference type="PANTHER" id="PTHR11409">
    <property type="entry name" value="ADENOSINE DEAMINASE"/>
    <property type="match status" value="1"/>
</dbReference>
<evidence type="ECO:0000256" key="1">
    <source>
        <dbReference type="ARBA" id="ARBA00001947"/>
    </source>
</evidence>
<dbReference type="SUPFAM" id="SSF51556">
    <property type="entry name" value="Metallo-dependent hydrolases"/>
    <property type="match status" value="1"/>
</dbReference>
<dbReference type="Proteomes" id="UP000267029">
    <property type="component" value="Unassembled WGS sequence"/>
</dbReference>
<dbReference type="InterPro" id="IPR032466">
    <property type="entry name" value="Metal_Hydrolase"/>
</dbReference>
<evidence type="ECO:0000313" key="10">
    <source>
        <dbReference type="EMBL" id="VDD76675.1"/>
    </source>
</evidence>
<dbReference type="GO" id="GO:0060169">
    <property type="term" value="P:negative regulation of adenosine receptor signaling pathway"/>
    <property type="evidence" value="ECO:0007669"/>
    <property type="project" value="TreeGrafter"/>
</dbReference>
<organism evidence="10 11">
    <name type="scientific">Mesocestoides corti</name>
    <name type="common">Flatworm</name>
    <dbReference type="NCBI Taxonomy" id="53468"/>
    <lineage>
        <taxon>Eukaryota</taxon>
        <taxon>Metazoa</taxon>
        <taxon>Spiralia</taxon>
        <taxon>Lophotrochozoa</taxon>
        <taxon>Platyhelminthes</taxon>
        <taxon>Cestoda</taxon>
        <taxon>Eucestoda</taxon>
        <taxon>Cyclophyllidea</taxon>
        <taxon>Mesocestoididae</taxon>
        <taxon>Mesocestoides</taxon>
    </lineage>
</organism>
<name>A0A0R3U783_MESCO</name>